<dbReference type="SMART" id="SM00360">
    <property type="entry name" value="RRM"/>
    <property type="match status" value="1"/>
</dbReference>
<organism evidence="12 13">
    <name type="scientific">Prototheca wickerhamii</name>
    <dbReference type="NCBI Taxonomy" id="3111"/>
    <lineage>
        <taxon>Eukaryota</taxon>
        <taxon>Viridiplantae</taxon>
        <taxon>Chlorophyta</taxon>
        <taxon>core chlorophytes</taxon>
        <taxon>Trebouxiophyceae</taxon>
        <taxon>Chlorellales</taxon>
        <taxon>Chlorellaceae</taxon>
        <taxon>Prototheca</taxon>
    </lineage>
</organism>
<dbReference type="InterPro" id="IPR035979">
    <property type="entry name" value="RBD_domain_sf"/>
</dbReference>
<dbReference type="InterPro" id="IPR002130">
    <property type="entry name" value="Cyclophilin-type_PPIase_dom"/>
</dbReference>
<dbReference type="GO" id="GO:0003723">
    <property type="term" value="F:RNA binding"/>
    <property type="evidence" value="ECO:0007669"/>
    <property type="project" value="UniProtKB-UniRule"/>
</dbReference>
<dbReference type="EC" id="5.2.1.8" evidence="8"/>
<dbReference type="SUPFAM" id="SSF50891">
    <property type="entry name" value="Cyclophilin-like"/>
    <property type="match status" value="1"/>
</dbReference>
<dbReference type="PROSITE" id="PS50102">
    <property type="entry name" value="RRM"/>
    <property type="match status" value="1"/>
</dbReference>
<dbReference type="AlphaFoldDB" id="A0AAD9IIV8"/>
<keyword evidence="5 8" id="KW-0413">Isomerase</keyword>
<dbReference type="Gene3D" id="3.30.70.330">
    <property type="match status" value="1"/>
</dbReference>
<accession>A0AAD9IIV8</accession>
<sequence>MSVILETSKGDIVIDLLCKIKYYNSCLFYNVQPKFLVQTGDPTNTGRGGESVYGVLYGEQARFFEDEIRPELKHKQRGVVGMASKGEDLNGSQFYITTAADLHSLDGKHTVFGEVAEGWEVLEAIGEVPIDGEGRPLQNIRIRHTIVLEDPTPDPAGLAEHVPDASPPPPPAEDGRLEDDWAPGEDTRAPEEIERAQREEEARNRAVVLEMIGDLPEAEARPPSNVLFICKLNPVTTEEDLEIIFSRFGVVTACDIIRDWKTGDSLCYAFLGFDSERACEEAYFKMNNVLIDDRRIRVDFSQSVHHLWKQFKRFGKRGDAGLGTKADEHQRRGREHDAGERGTSGRLELKERYRPQAPRTGANRYDLILDAPVPAQIFP</sequence>
<dbReference type="InterPro" id="IPR029000">
    <property type="entry name" value="Cyclophilin-like_dom_sf"/>
</dbReference>
<feature type="region of interest" description="Disordered" evidence="9">
    <location>
        <begin position="149"/>
        <end position="199"/>
    </location>
</feature>
<evidence type="ECO:0000259" key="10">
    <source>
        <dbReference type="PROSITE" id="PS50072"/>
    </source>
</evidence>
<dbReference type="InterPro" id="IPR035542">
    <property type="entry name" value="CRIP"/>
</dbReference>
<evidence type="ECO:0000256" key="7">
    <source>
        <dbReference type="PROSITE-ProRule" id="PRU00176"/>
    </source>
</evidence>
<keyword evidence="3 7" id="KW-0694">RNA-binding</keyword>
<dbReference type="Gene3D" id="2.40.100.10">
    <property type="entry name" value="Cyclophilin-like"/>
    <property type="match status" value="1"/>
</dbReference>
<dbReference type="CDD" id="cd01921">
    <property type="entry name" value="cyclophilin_RRM"/>
    <property type="match status" value="1"/>
</dbReference>
<dbReference type="InterPro" id="IPR012677">
    <property type="entry name" value="Nucleotide-bd_a/b_plait_sf"/>
</dbReference>
<comment type="subcellular location">
    <subcellularLocation>
        <location evidence="2 8">Nucleus</location>
    </subcellularLocation>
</comment>
<dbReference type="GO" id="GO:0003755">
    <property type="term" value="F:peptidyl-prolyl cis-trans isomerase activity"/>
    <property type="evidence" value="ECO:0007669"/>
    <property type="project" value="UniProtKB-UniRule"/>
</dbReference>
<evidence type="ECO:0000256" key="4">
    <source>
        <dbReference type="ARBA" id="ARBA00023110"/>
    </source>
</evidence>
<keyword evidence="6 8" id="KW-0539">Nucleus</keyword>
<dbReference type="PANTHER" id="PTHR45843:SF1">
    <property type="entry name" value="PEPTIDYL-PROLYL CIS-TRANS ISOMERASE-LIKE 4"/>
    <property type="match status" value="1"/>
</dbReference>
<comment type="function">
    <text evidence="8">PPIases accelerate the folding of proteins. It catalyzes the cis-trans isomerization of proline imidic peptide bonds in oligopeptides.</text>
</comment>
<evidence type="ECO:0000256" key="9">
    <source>
        <dbReference type="SAM" id="MobiDB-lite"/>
    </source>
</evidence>
<dbReference type="EMBL" id="JASFZW010000005">
    <property type="protein sequence ID" value="KAK2077949.1"/>
    <property type="molecule type" value="Genomic_DNA"/>
</dbReference>
<feature type="compositionally biased region" description="Basic and acidic residues" evidence="9">
    <location>
        <begin position="325"/>
        <end position="340"/>
    </location>
</feature>
<keyword evidence="13" id="KW-1185">Reference proteome</keyword>
<evidence type="ECO:0000313" key="13">
    <source>
        <dbReference type="Proteomes" id="UP001255856"/>
    </source>
</evidence>
<dbReference type="InterPro" id="IPR000504">
    <property type="entry name" value="RRM_dom"/>
</dbReference>
<evidence type="ECO:0000256" key="6">
    <source>
        <dbReference type="ARBA" id="ARBA00023242"/>
    </source>
</evidence>
<dbReference type="SUPFAM" id="SSF54928">
    <property type="entry name" value="RNA-binding domain, RBD"/>
    <property type="match status" value="1"/>
</dbReference>
<dbReference type="GO" id="GO:0005634">
    <property type="term" value="C:nucleus"/>
    <property type="evidence" value="ECO:0007669"/>
    <property type="project" value="UniProtKB-SubCell"/>
</dbReference>
<name>A0AAD9IIV8_PROWI</name>
<feature type="region of interest" description="Disordered" evidence="9">
    <location>
        <begin position="319"/>
        <end position="355"/>
    </location>
</feature>
<dbReference type="InterPro" id="IPR035538">
    <property type="entry name" value="Cyclophilin_PPIL4"/>
</dbReference>
<dbReference type="PROSITE" id="PS50072">
    <property type="entry name" value="CSA_PPIASE_2"/>
    <property type="match status" value="1"/>
</dbReference>
<evidence type="ECO:0000313" key="12">
    <source>
        <dbReference type="EMBL" id="KAK2077949.1"/>
    </source>
</evidence>
<feature type="domain" description="RRM" evidence="11">
    <location>
        <begin position="225"/>
        <end position="303"/>
    </location>
</feature>
<comment type="caution">
    <text evidence="12">The sequence shown here is derived from an EMBL/GenBank/DDBJ whole genome shotgun (WGS) entry which is preliminary data.</text>
</comment>
<evidence type="ECO:0000256" key="3">
    <source>
        <dbReference type="ARBA" id="ARBA00022884"/>
    </source>
</evidence>
<evidence type="ECO:0000256" key="2">
    <source>
        <dbReference type="ARBA" id="ARBA00004123"/>
    </source>
</evidence>
<evidence type="ECO:0000256" key="8">
    <source>
        <dbReference type="RuleBase" id="RU365081"/>
    </source>
</evidence>
<keyword evidence="4 8" id="KW-0697">Rotamase</keyword>
<dbReference type="CDD" id="cd12235">
    <property type="entry name" value="RRM_PPIL4"/>
    <property type="match status" value="1"/>
</dbReference>
<protein>
    <recommendedName>
        <fullName evidence="8">Peptidyl-prolyl cis-trans isomerase</fullName>
        <shortName evidence="8">PPIase</shortName>
        <ecNumber evidence="8">5.2.1.8</ecNumber>
    </recommendedName>
</protein>
<dbReference type="PRINTS" id="PR00153">
    <property type="entry name" value="CSAPPISMRASE"/>
</dbReference>
<evidence type="ECO:0000256" key="5">
    <source>
        <dbReference type="ARBA" id="ARBA00023235"/>
    </source>
</evidence>
<comment type="similarity">
    <text evidence="8">Belongs to the cyclophilin-type PPIase family. PPIL4 subfamily.</text>
</comment>
<evidence type="ECO:0000259" key="11">
    <source>
        <dbReference type="PROSITE" id="PS50102"/>
    </source>
</evidence>
<feature type="domain" description="PPIase cyclophilin-type" evidence="10">
    <location>
        <begin position="17"/>
        <end position="147"/>
    </location>
</feature>
<evidence type="ECO:0000256" key="1">
    <source>
        <dbReference type="ARBA" id="ARBA00000971"/>
    </source>
</evidence>
<feature type="compositionally biased region" description="Basic and acidic residues" evidence="9">
    <location>
        <begin position="173"/>
        <end position="199"/>
    </location>
</feature>
<comment type="catalytic activity">
    <reaction evidence="1 8">
        <text>[protein]-peptidylproline (omega=180) = [protein]-peptidylproline (omega=0)</text>
        <dbReference type="Rhea" id="RHEA:16237"/>
        <dbReference type="Rhea" id="RHEA-COMP:10747"/>
        <dbReference type="Rhea" id="RHEA-COMP:10748"/>
        <dbReference type="ChEBI" id="CHEBI:83833"/>
        <dbReference type="ChEBI" id="CHEBI:83834"/>
        <dbReference type="EC" id="5.2.1.8"/>
    </reaction>
</comment>
<dbReference type="Pfam" id="PF00076">
    <property type="entry name" value="RRM_1"/>
    <property type="match status" value="1"/>
</dbReference>
<dbReference type="Pfam" id="PF00160">
    <property type="entry name" value="Pro_isomerase"/>
    <property type="match status" value="1"/>
</dbReference>
<dbReference type="PANTHER" id="PTHR45843">
    <property type="entry name" value="PEPTIDYL-PROLYL CIS-TRANS ISOMERASE-LIKE 4"/>
    <property type="match status" value="1"/>
</dbReference>
<proteinExistence type="inferred from homology"/>
<gene>
    <name evidence="12" type="ORF">QBZ16_003817</name>
</gene>
<dbReference type="Proteomes" id="UP001255856">
    <property type="component" value="Unassembled WGS sequence"/>
</dbReference>
<reference evidence="12" key="1">
    <citation type="submission" date="2021-01" db="EMBL/GenBank/DDBJ databases">
        <authorList>
            <person name="Eckstrom K.M.E."/>
        </authorList>
    </citation>
    <scope>NUCLEOTIDE SEQUENCE</scope>
    <source>
        <strain evidence="12">UVCC 0001</strain>
    </source>
</reference>